<accession>A0A2U8WJV2</accession>
<dbReference type="KEGG" id="mtea:DK419_03415"/>
<dbReference type="RefSeq" id="WP_109957849.1">
    <property type="nucleotide sequence ID" value="NZ_CP029553.1"/>
</dbReference>
<name>A0A2U8WJV2_9HYPH</name>
<sequence>MTDDREPDPKPGEGLANDSLGASRRAAGAGETKPATGTPQGGRPADEQVPRERLPQQES</sequence>
<gene>
    <name evidence="2" type="ORF">DK419_03415</name>
</gene>
<feature type="compositionally biased region" description="Low complexity" evidence="1">
    <location>
        <begin position="21"/>
        <end position="30"/>
    </location>
</feature>
<dbReference type="AlphaFoldDB" id="A0A2U8WJV2"/>
<feature type="compositionally biased region" description="Basic and acidic residues" evidence="1">
    <location>
        <begin position="44"/>
        <end position="59"/>
    </location>
</feature>
<evidence type="ECO:0000313" key="3">
    <source>
        <dbReference type="Proteomes" id="UP000245444"/>
    </source>
</evidence>
<protein>
    <submittedName>
        <fullName evidence="2">Uncharacterized protein</fullName>
    </submittedName>
</protein>
<evidence type="ECO:0000313" key="2">
    <source>
        <dbReference type="EMBL" id="AWN45482.1"/>
    </source>
</evidence>
<dbReference type="EMBL" id="CP029553">
    <property type="protein sequence ID" value="AWN45482.1"/>
    <property type="molecule type" value="Genomic_DNA"/>
</dbReference>
<keyword evidence="3" id="KW-1185">Reference proteome</keyword>
<evidence type="ECO:0000256" key="1">
    <source>
        <dbReference type="SAM" id="MobiDB-lite"/>
    </source>
</evidence>
<feature type="region of interest" description="Disordered" evidence="1">
    <location>
        <begin position="1"/>
        <end position="59"/>
    </location>
</feature>
<dbReference type="Proteomes" id="UP000245444">
    <property type="component" value="Chromosome"/>
</dbReference>
<reference evidence="2 3" key="1">
    <citation type="submission" date="2018-05" db="EMBL/GenBank/DDBJ databases">
        <title>Complete Genome Sequence of Methylobacterium sp. 17Sr1-28.</title>
        <authorList>
            <person name="Srinivasan S."/>
        </authorList>
    </citation>
    <scope>NUCLEOTIDE SEQUENCE [LARGE SCALE GENOMIC DNA]</scope>
    <source>
        <strain evidence="2 3">17Sr1-28</strain>
    </source>
</reference>
<organism evidence="2 3">
    <name type="scientific">Methylobacterium terrae</name>
    <dbReference type="NCBI Taxonomy" id="2202827"/>
    <lineage>
        <taxon>Bacteria</taxon>
        <taxon>Pseudomonadati</taxon>
        <taxon>Pseudomonadota</taxon>
        <taxon>Alphaproteobacteria</taxon>
        <taxon>Hyphomicrobiales</taxon>
        <taxon>Methylobacteriaceae</taxon>
        <taxon>Methylobacterium</taxon>
    </lineage>
</organism>
<proteinExistence type="predicted"/>